<proteinExistence type="predicted"/>
<feature type="compositionally biased region" description="Polar residues" evidence="1">
    <location>
        <begin position="162"/>
        <end position="185"/>
    </location>
</feature>
<feature type="compositionally biased region" description="Basic and acidic residues" evidence="1">
    <location>
        <begin position="136"/>
        <end position="152"/>
    </location>
</feature>
<dbReference type="EMBL" id="HBIV01039336">
    <property type="protein sequence ID" value="CAE0676125.1"/>
    <property type="molecule type" value="Transcribed_RNA"/>
</dbReference>
<dbReference type="AlphaFoldDB" id="A0A7S4DWT5"/>
<reference evidence="2" key="1">
    <citation type="submission" date="2021-01" db="EMBL/GenBank/DDBJ databases">
        <authorList>
            <person name="Corre E."/>
            <person name="Pelletier E."/>
            <person name="Niang G."/>
            <person name="Scheremetjew M."/>
            <person name="Finn R."/>
            <person name="Kale V."/>
            <person name="Holt S."/>
            <person name="Cochrane G."/>
            <person name="Meng A."/>
            <person name="Brown T."/>
            <person name="Cohen L."/>
        </authorList>
    </citation>
    <scope>NUCLEOTIDE SEQUENCE</scope>
    <source>
        <strain evidence="2">CCCM811</strain>
    </source>
</reference>
<feature type="compositionally biased region" description="Basic and acidic residues" evidence="1">
    <location>
        <begin position="39"/>
        <end position="53"/>
    </location>
</feature>
<name>A0A7S4DWT5_9EUKA</name>
<protein>
    <submittedName>
        <fullName evidence="2">Uncharacterized protein</fullName>
    </submittedName>
</protein>
<feature type="region of interest" description="Disordered" evidence="1">
    <location>
        <begin position="1"/>
        <end position="73"/>
    </location>
</feature>
<gene>
    <name evidence="2" type="ORF">LGLO00237_LOCUS27903</name>
</gene>
<evidence type="ECO:0000313" key="2">
    <source>
        <dbReference type="EMBL" id="CAE0676125.1"/>
    </source>
</evidence>
<sequence length="291" mass="31534">MEESNTKIEAYSPTLTIRIDGPTREHPTDEDGLSPTVDINHEIIKDQSKEKVGESASEAEANKTNGAVPALSTDFKKGDTAMYKDREIVTIAGVHLDDPTEIYFTIKKSDGVEVNTVAKYLKPTKPTPKTGGAEITSDHSKGPPKAGMRDETEGFEDESSRNVDANTQGDASGATSLSEAANSQKLPVINPNRGRSITIRIKKKEDSDEKIDIASGTKNNYDTDLSFNHTTPMAKMGGLHKLLMEGGHTGIALKKTKFQETPVAEHKKHSLNTGTQATAFKFDDDRCVCVG</sequence>
<accession>A0A7S4DWT5</accession>
<feature type="region of interest" description="Disordered" evidence="1">
    <location>
        <begin position="123"/>
        <end position="190"/>
    </location>
</feature>
<evidence type="ECO:0000256" key="1">
    <source>
        <dbReference type="SAM" id="MobiDB-lite"/>
    </source>
</evidence>
<organism evidence="2">
    <name type="scientific">Lotharella globosa</name>
    <dbReference type="NCBI Taxonomy" id="91324"/>
    <lineage>
        <taxon>Eukaryota</taxon>
        <taxon>Sar</taxon>
        <taxon>Rhizaria</taxon>
        <taxon>Cercozoa</taxon>
        <taxon>Chlorarachniophyceae</taxon>
        <taxon>Lotharella</taxon>
    </lineage>
</organism>